<evidence type="ECO:0000313" key="4">
    <source>
        <dbReference type="Proteomes" id="UP000070058"/>
    </source>
</evidence>
<dbReference type="PANTHER" id="PTHR48079:SF6">
    <property type="entry name" value="NAD(P)-BINDING DOMAIN-CONTAINING PROTEIN-RELATED"/>
    <property type="match status" value="1"/>
</dbReference>
<dbReference type="Proteomes" id="UP000070058">
    <property type="component" value="Unassembled WGS sequence"/>
</dbReference>
<protein>
    <recommendedName>
        <fullName evidence="2">NAD-dependent epimerase/dehydratase domain-containing protein</fullName>
    </recommendedName>
</protein>
<keyword evidence="4" id="KW-1185">Reference proteome</keyword>
<dbReference type="AlphaFoldDB" id="A0A139SPW9"/>
<feature type="region of interest" description="Disordered" evidence="1">
    <location>
        <begin position="88"/>
        <end position="109"/>
    </location>
</feature>
<dbReference type="SUPFAM" id="SSF51735">
    <property type="entry name" value="NAD(P)-binding Rossmann-fold domains"/>
    <property type="match status" value="1"/>
</dbReference>
<dbReference type="EMBL" id="LSZQ01000030">
    <property type="protein sequence ID" value="KXU36554.1"/>
    <property type="molecule type" value="Genomic_DNA"/>
</dbReference>
<reference evidence="4" key="1">
    <citation type="submission" date="2016-02" db="EMBL/GenBank/DDBJ databases">
        <authorList>
            <person name="Sanders J.G."/>
            <person name="Lin J.Y."/>
            <person name="Wertz J.T."/>
            <person name="Russell J.A."/>
            <person name="Moreau C.S."/>
            <person name="Powell S."/>
        </authorList>
    </citation>
    <scope>NUCLEOTIDE SEQUENCE [LARGE SCALE GENOMIC DNA]</scope>
    <source>
        <strain evidence="4">CAG34</strain>
    </source>
</reference>
<dbReference type="STRING" id="1548207.AXK11_04180"/>
<name>A0A139SPW9_9BACT</name>
<evidence type="ECO:0000313" key="3">
    <source>
        <dbReference type="EMBL" id="KXU36554.1"/>
    </source>
</evidence>
<evidence type="ECO:0000256" key="1">
    <source>
        <dbReference type="SAM" id="MobiDB-lite"/>
    </source>
</evidence>
<dbReference type="InterPro" id="IPR036291">
    <property type="entry name" value="NAD(P)-bd_dom_sf"/>
</dbReference>
<dbReference type="GO" id="GO:0005737">
    <property type="term" value="C:cytoplasm"/>
    <property type="evidence" value="ECO:0007669"/>
    <property type="project" value="TreeGrafter"/>
</dbReference>
<proteinExistence type="predicted"/>
<dbReference type="InterPro" id="IPR051783">
    <property type="entry name" value="NAD(P)-dependent_oxidoreduct"/>
</dbReference>
<dbReference type="OrthoDB" id="9808276at2"/>
<dbReference type="InterPro" id="IPR001509">
    <property type="entry name" value="Epimerase_deHydtase"/>
</dbReference>
<feature type="domain" description="NAD-dependent epimerase/dehydratase" evidence="2">
    <location>
        <begin position="119"/>
        <end position="256"/>
    </location>
</feature>
<dbReference type="RefSeq" id="WP_068629537.1">
    <property type="nucleotide sequence ID" value="NZ_LSZQ01000030.1"/>
</dbReference>
<dbReference type="PANTHER" id="PTHR48079">
    <property type="entry name" value="PROTEIN YEEZ"/>
    <property type="match status" value="1"/>
</dbReference>
<sequence length="326" mass="35196">MPTDTQPFFTGKQLLIFGCGYLGTLIARQALARRMRVIALTRNPQKAAVLRAEGIEAIVADLATPDWHELVPREMDYVLNCVSSGAAGTGANSSGPHRSSNGGPLAEPNADPLARLRRSYLAGMQSLVEWTAQSPRIGTCVYTSSTGVYPQGDGARVDEDSPLATPAHDSRSGILSATESALRKNCVAQRWFILRLAGLYGPGRTHLLDQVRDGAAALPGSGEPHLNLTHVEDAAAAVWAAFAAPAAFANRAYNVADDFPAPKAEVVAWLAAQLGQPAPRFDPARATLRRRVVPDRVILNHRLKRELGWQPRYPSYREGYASLLSR</sequence>
<accession>A0A139SPW9</accession>
<comment type="caution">
    <text evidence="3">The sequence shown here is derived from an EMBL/GenBank/DDBJ whole genome shotgun (WGS) entry which is preliminary data.</text>
</comment>
<evidence type="ECO:0000259" key="2">
    <source>
        <dbReference type="Pfam" id="PF01370"/>
    </source>
</evidence>
<gene>
    <name evidence="3" type="ORF">AXK11_04180</name>
</gene>
<dbReference type="Pfam" id="PF01370">
    <property type="entry name" value="Epimerase"/>
    <property type="match status" value="1"/>
</dbReference>
<dbReference type="Gene3D" id="3.40.50.720">
    <property type="entry name" value="NAD(P)-binding Rossmann-like Domain"/>
    <property type="match status" value="1"/>
</dbReference>
<dbReference type="GO" id="GO:0004029">
    <property type="term" value="F:aldehyde dehydrogenase (NAD+) activity"/>
    <property type="evidence" value="ECO:0007669"/>
    <property type="project" value="TreeGrafter"/>
</dbReference>
<organism evidence="3 4">
    <name type="scientific">Cephaloticoccus primus</name>
    <dbReference type="NCBI Taxonomy" id="1548207"/>
    <lineage>
        <taxon>Bacteria</taxon>
        <taxon>Pseudomonadati</taxon>
        <taxon>Verrucomicrobiota</taxon>
        <taxon>Opitutia</taxon>
        <taxon>Opitutales</taxon>
        <taxon>Opitutaceae</taxon>
        <taxon>Cephaloticoccus</taxon>
    </lineage>
</organism>